<dbReference type="InterPro" id="IPR027417">
    <property type="entry name" value="P-loop_NTPase"/>
</dbReference>
<organism evidence="10 11">
    <name type="scientific">Pseudoxanthomonas dokdonensis</name>
    <dbReference type="NCBI Taxonomy" id="344882"/>
    <lineage>
        <taxon>Bacteria</taxon>
        <taxon>Pseudomonadati</taxon>
        <taxon>Pseudomonadota</taxon>
        <taxon>Gammaproteobacteria</taxon>
        <taxon>Lysobacterales</taxon>
        <taxon>Lysobacteraceae</taxon>
        <taxon>Pseudoxanthomonas</taxon>
    </lineage>
</organism>
<protein>
    <recommendedName>
        <fullName evidence="3 9">Gluconokinase</fullName>
        <ecNumber evidence="3 9">2.7.1.12</ecNumber>
    </recommendedName>
</protein>
<evidence type="ECO:0000256" key="1">
    <source>
        <dbReference type="ARBA" id="ARBA00004761"/>
    </source>
</evidence>
<comment type="similarity">
    <text evidence="2 9">Belongs to the gluconokinase GntK/GntV family.</text>
</comment>
<dbReference type="InterPro" id="IPR006001">
    <property type="entry name" value="Therm_gnt_kin"/>
</dbReference>
<proteinExistence type="inferred from homology"/>
<keyword evidence="4 9" id="KW-0808">Transferase</keyword>
<dbReference type="Proteomes" id="UP000052052">
    <property type="component" value="Unassembled WGS sequence"/>
</dbReference>
<dbReference type="CDD" id="cd02021">
    <property type="entry name" value="GntK"/>
    <property type="match status" value="1"/>
</dbReference>
<dbReference type="PANTHER" id="PTHR43442">
    <property type="entry name" value="GLUCONOKINASE-RELATED"/>
    <property type="match status" value="1"/>
</dbReference>
<dbReference type="PANTHER" id="PTHR43442:SF3">
    <property type="entry name" value="GLUCONOKINASE-RELATED"/>
    <property type="match status" value="1"/>
</dbReference>
<dbReference type="OrthoDB" id="9795716at2"/>
<dbReference type="AlphaFoldDB" id="A0A0R0CK92"/>
<evidence type="ECO:0000313" key="11">
    <source>
        <dbReference type="Proteomes" id="UP000052052"/>
    </source>
</evidence>
<keyword evidence="5 9" id="KW-0547">Nucleotide-binding</keyword>
<comment type="caution">
    <text evidence="10">The sequence shown here is derived from an EMBL/GenBank/DDBJ whole genome shotgun (WGS) entry which is preliminary data.</text>
</comment>
<keyword evidence="7 9" id="KW-0067">ATP-binding</keyword>
<evidence type="ECO:0000256" key="3">
    <source>
        <dbReference type="ARBA" id="ARBA00012054"/>
    </source>
</evidence>
<sequence>MGVAGSGKTTLARGLADHYRYALLDADDWHSADARAQMAAGIPLSDAQRQPWVAALAAELQRLAASGRASVLAFSGLRAAHRQQLRDSGVAMRFLFLHAAPAVIAARLAARREHFMPPQLLESQLQALQPPHDEPDVIAIDGAADYPQVLAEALRKLDAAGVSPRR</sequence>
<comment type="pathway">
    <text evidence="1">Carbohydrate acid metabolism.</text>
</comment>
<evidence type="ECO:0000256" key="6">
    <source>
        <dbReference type="ARBA" id="ARBA00022777"/>
    </source>
</evidence>
<dbReference type="Gene3D" id="3.40.50.300">
    <property type="entry name" value="P-loop containing nucleotide triphosphate hydrolases"/>
    <property type="match status" value="1"/>
</dbReference>
<dbReference type="STRING" id="344882.ABB29_06570"/>
<evidence type="ECO:0000256" key="9">
    <source>
        <dbReference type="RuleBase" id="RU363066"/>
    </source>
</evidence>
<dbReference type="Pfam" id="PF13671">
    <property type="entry name" value="AAA_33"/>
    <property type="match status" value="1"/>
</dbReference>
<dbReference type="EMBL" id="LDJL01000006">
    <property type="protein sequence ID" value="KRG70413.1"/>
    <property type="molecule type" value="Genomic_DNA"/>
</dbReference>
<name>A0A0R0CK92_9GAMM</name>
<dbReference type="NCBIfam" id="TIGR01313">
    <property type="entry name" value="therm_gnt_kin"/>
    <property type="match status" value="1"/>
</dbReference>
<evidence type="ECO:0000256" key="4">
    <source>
        <dbReference type="ARBA" id="ARBA00022679"/>
    </source>
</evidence>
<dbReference type="GO" id="GO:0005524">
    <property type="term" value="F:ATP binding"/>
    <property type="evidence" value="ECO:0007669"/>
    <property type="project" value="UniProtKB-KW"/>
</dbReference>
<dbReference type="GO" id="GO:0046316">
    <property type="term" value="F:gluconokinase activity"/>
    <property type="evidence" value="ECO:0007669"/>
    <property type="project" value="UniProtKB-EC"/>
</dbReference>
<dbReference type="PATRIC" id="fig|344882.3.peg.2652"/>
<reference evidence="10 11" key="1">
    <citation type="submission" date="2015-05" db="EMBL/GenBank/DDBJ databases">
        <title>Genome sequencing and analysis of members of genus Stenotrophomonas.</title>
        <authorList>
            <person name="Patil P.P."/>
            <person name="Midha S."/>
            <person name="Patil P.B."/>
        </authorList>
    </citation>
    <scope>NUCLEOTIDE SEQUENCE [LARGE SCALE GENOMIC DNA]</scope>
    <source>
        <strain evidence="10 11">DSM 21858</strain>
    </source>
</reference>
<comment type="catalytic activity">
    <reaction evidence="8 9">
        <text>D-gluconate + ATP = 6-phospho-D-gluconate + ADP + H(+)</text>
        <dbReference type="Rhea" id="RHEA:19433"/>
        <dbReference type="ChEBI" id="CHEBI:15378"/>
        <dbReference type="ChEBI" id="CHEBI:18391"/>
        <dbReference type="ChEBI" id="CHEBI:30616"/>
        <dbReference type="ChEBI" id="CHEBI:58759"/>
        <dbReference type="ChEBI" id="CHEBI:456216"/>
        <dbReference type="EC" id="2.7.1.12"/>
    </reaction>
</comment>
<evidence type="ECO:0000256" key="7">
    <source>
        <dbReference type="ARBA" id="ARBA00022840"/>
    </source>
</evidence>
<keyword evidence="11" id="KW-1185">Reference proteome</keyword>
<dbReference type="EC" id="2.7.1.12" evidence="3 9"/>
<evidence type="ECO:0000256" key="2">
    <source>
        <dbReference type="ARBA" id="ARBA00008420"/>
    </source>
</evidence>
<keyword evidence="6 9" id="KW-0418">Kinase</keyword>
<evidence type="ECO:0000256" key="5">
    <source>
        <dbReference type="ARBA" id="ARBA00022741"/>
    </source>
</evidence>
<gene>
    <name evidence="10" type="ORF">ABB29_06570</name>
</gene>
<evidence type="ECO:0000313" key="10">
    <source>
        <dbReference type="EMBL" id="KRG70413.1"/>
    </source>
</evidence>
<dbReference type="SUPFAM" id="SSF52540">
    <property type="entry name" value="P-loop containing nucleoside triphosphate hydrolases"/>
    <property type="match status" value="1"/>
</dbReference>
<dbReference type="GO" id="GO:0005737">
    <property type="term" value="C:cytoplasm"/>
    <property type="evidence" value="ECO:0007669"/>
    <property type="project" value="TreeGrafter"/>
</dbReference>
<evidence type="ECO:0000256" key="8">
    <source>
        <dbReference type="ARBA" id="ARBA00048090"/>
    </source>
</evidence>
<accession>A0A0R0CK92</accession>
<dbReference type="GO" id="GO:0005975">
    <property type="term" value="P:carbohydrate metabolic process"/>
    <property type="evidence" value="ECO:0007669"/>
    <property type="project" value="InterPro"/>
</dbReference>